<keyword evidence="2" id="KW-1185">Reference proteome</keyword>
<gene>
    <name evidence="1" type="ORF">M427DRAFT_327386</name>
</gene>
<accession>A0A139AEW3</accession>
<protein>
    <submittedName>
        <fullName evidence="1">Uncharacterized protein</fullName>
    </submittedName>
</protein>
<proteinExistence type="predicted"/>
<organism evidence="1 2">
    <name type="scientific">Gonapodya prolifera (strain JEL478)</name>
    <name type="common">Monoblepharis prolifera</name>
    <dbReference type="NCBI Taxonomy" id="1344416"/>
    <lineage>
        <taxon>Eukaryota</taxon>
        <taxon>Fungi</taxon>
        <taxon>Fungi incertae sedis</taxon>
        <taxon>Chytridiomycota</taxon>
        <taxon>Chytridiomycota incertae sedis</taxon>
        <taxon>Monoblepharidomycetes</taxon>
        <taxon>Monoblepharidales</taxon>
        <taxon>Gonapodyaceae</taxon>
        <taxon>Gonapodya</taxon>
    </lineage>
</organism>
<name>A0A139AEW3_GONPJ</name>
<dbReference type="Proteomes" id="UP000070544">
    <property type="component" value="Unassembled WGS sequence"/>
</dbReference>
<dbReference type="EMBL" id="KQ965763">
    <property type="protein sequence ID" value="KXS15298.1"/>
    <property type="molecule type" value="Genomic_DNA"/>
</dbReference>
<reference evidence="1 2" key="1">
    <citation type="journal article" date="2015" name="Genome Biol. Evol.">
        <title>Phylogenomic analyses indicate that early fungi evolved digesting cell walls of algal ancestors of land plants.</title>
        <authorList>
            <person name="Chang Y."/>
            <person name="Wang S."/>
            <person name="Sekimoto S."/>
            <person name="Aerts A.L."/>
            <person name="Choi C."/>
            <person name="Clum A."/>
            <person name="LaButti K.M."/>
            <person name="Lindquist E.A."/>
            <person name="Yee Ngan C."/>
            <person name="Ohm R.A."/>
            <person name="Salamov A.A."/>
            <person name="Grigoriev I.V."/>
            <person name="Spatafora J.W."/>
            <person name="Berbee M.L."/>
        </authorList>
    </citation>
    <scope>NUCLEOTIDE SEQUENCE [LARGE SCALE GENOMIC DNA]</scope>
    <source>
        <strain evidence="1 2">JEL478</strain>
    </source>
</reference>
<sequence length="186" mass="20640">MEILRVKHPIQLKLARPGTFHGGRWIAATLDVVFDENSTENDEDQFAAIAAIVKSLGNVAFAGFSKLQLPRIAPPHVLASWLTNPVRRPLTVAVRWDIGSVFRSPDKRYSFPRIEAMIYDCPMSSLGSPHLVEDVDLELFPSYTNITINWINAFVDTGITIQRVVSSLVGTNSKSLRELVVDAASH</sequence>
<dbReference type="AlphaFoldDB" id="A0A139AEW3"/>
<evidence type="ECO:0000313" key="1">
    <source>
        <dbReference type="EMBL" id="KXS15298.1"/>
    </source>
</evidence>
<evidence type="ECO:0000313" key="2">
    <source>
        <dbReference type="Proteomes" id="UP000070544"/>
    </source>
</evidence>